<gene>
    <name evidence="1" type="ORF">LCGC14_2596520</name>
</gene>
<name>A0A0F9AA10_9ZZZZ</name>
<dbReference type="AlphaFoldDB" id="A0A0F9AA10"/>
<organism evidence="1">
    <name type="scientific">marine sediment metagenome</name>
    <dbReference type="NCBI Taxonomy" id="412755"/>
    <lineage>
        <taxon>unclassified sequences</taxon>
        <taxon>metagenomes</taxon>
        <taxon>ecological metagenomes</taxon>
    </lineage>
</organism>
<dbReference type="EMBL" id="LAZR01043724">
    <property type="protein sequence ID" value="KKL06389.1"/>
    <property type="molecule type" value="Genomic_DNA"/>
</dbReference>
<reference evidence="1" key="1">
    <citation type="journal article" date="2015" name="Nature">
        <title>Complex archaea that bridge the gap between prokaryotes and eukaryotes.</title>
        <authorList>
            <person name="Spang A."/>
            <person name="Saw J.H."/>
            <person name="Jorgensen S.L."/>
            <person name="Zaremba-Niedzwiedzka K."/>
            <person name="Martijn J."/>
            <person name="Lind A.E."/>
            <person name="van Eijk R."/>
            <person name="Schleper C."/>
            <person name="Guy L."/>
            <person name="Ettema T.J."/>
        </authorList>
    </citation>
    <scope>NUCLEOTIDE SEQUENCE</scope>
</reference>
<accession>A0A0F9AA10</accession>
<comment type="caution">
    <text evidence="1">The sequence shown here is derived from an EMBL/GenBank/DDBJ whole genome shotgun (WGS) entry which is preliminary data.</text>
</comment>
<proteinExistence type="predicted"/>
<evidence type="ECO:0000313" key="1">
    <source>
        <dbReference type="EMBL" id="KKL06389.1"/>
    </source>
</evidence>
<sequence length="77" mass="8331">MSQPVVTYSEDQAAAHDRVAELLRSAGVDLDRVALQPMGEGRSQIMAVIGKAGSGKTLLLAELYRLFEFQCHAPLTT</sequence>
<protein>
    <submittedName>
        <fullName evidence="1">Uncharacterized protein</fullName>
    </submittedName>
</protein>